<proteinExistence type="inferred from homology"/>
<feature type="binding site" evidence="13">
    <location>
        <begin position="117"/>
        <end position="119"/>
    </location>
    <ligand>
        <name>thiamine diphosphate</name>
        <dbReference type="ChEBI" id="CHEBI:58937"/>
    </ligand>
</feature>
<dbReference type="EC" id="2.2.1.1" evidence="3 10"/>
<dbReference type="InterPro" id="IPR005474">
    <property type="entry name" value="Transketolase_N"/>
</dbReference>
<keyword evidence="4" id="KW-0808">Transferase</keyword>
<feature type="binding site" evidence="12">
    <location>
        <position position="456"/>
    </location>
    <ligand>
        <name>substrate</name>
    </ligand>
</feature>
<dbReference type="GO" id="GO:0005829">
    <property type="term" value="C:cytosol"/>
    <property type="evidence" value="ECO:0007669"/>
    <property type="project" value="TreeGrafter"/>
</dbReference>
<name>A0A1X7HPV4_9PROT</name>
<feature type="binding site" evidence="13">
    <location>
        <position position="432"/>
    </location>
    <ligand>
        <name>thiamine diphosphate</name>
        <dbReference type="ChEBI" id="CHEBI:58937"/>
    </ligand>
</feature>
<evidence type="ECO:0000256" key="1">
    <source>
        <dbReference type="ARBA" id="ARBA00007131"/>
    </source>
</evidence>
<dbReference type="Gene3D" id="3.40.50.970">
    <property type="match status" value="2"/>
</dbReference>
<sequence length="658" mass="71724">MTSVDPRRMANAIRFLSMDAIERAGEGHPGTPLGAADITTALFTRHLRFNSADPLWFDRDRFVQSNGHGSMLIYSLLHLSGYEAMTLDELKRFRVMGSHTAGHPEIHQSCGIEVTTGLLGQGIANAAGMALAEAFLNQRFGDGIVDHCTYALVGDGCLQEGVGQEVIALAGHLRLGKLTYLWDDNRITDDGGIDLALSDDMAARFRASNWHVQEVDGHDIDAVSEALRLAKLDPRPSMIACTTSIGRGLPHEGQRAAHSARLFREHTDAARRALDWPHAAFEIPEDVRAAWLEAGRRGGAEQQAWQARVAALPVEKRRDLDRLREGRLPDGWADVLHAFKRRMAESGHSDHGYKISGDIVDLMTEVIPEMLSGAPDLEGATLHKRRLAAFTADDRAGRYVHYGVREHAMGSMLNGMAAHGGVVATGITYLAFCDYERPAIRMAALMGLPVTFVFSHDSIGIGTNGPTHQPVEVLAALRAIPNLLVLRPADAVEAAECWEIALEQRSGPSALVFARQPLDPVRRDGDADNRCRRGGYVLAEAEGGKRRITLLATGSEVAIALQARNLLQAGGVPTAVVSMPCWELFEQQDQAYRRAVIDRSTVRIAVEAAVVQGWERYIGEDGGFVGMSRFGASGAVPDLYRHFGITPERVAEEAKARL</sequence>
<dbReference type="NCBIfam" id="TIGR00232">
    <property type="entry name" value="tktlase_bact"/>
    <property type="match status" value="1"/>
</dbReference>
<dbReference type="PANTHER" id="PTHR43522:SF2">
    <property type="entry name" value="TRANSKETOLASE 1-RELATED"/>
    <property type="match status" value="1"/>
</dbReference>
<evidence type="ECO:0000256" key="13">
    <source>
        <dbReference type="PIRSR" id="PIRSR605478-3"/>
    </source>
</evidence>
<dbReference type="EMBL" id="FXAK01000009">
    <property type="protein sequence ID" value="SMF89630.1"/>
    <property type="molecule type" value="Genomic_DNA"/>
</dbReference>
<accession>A0A1X7HPV4</accession>
<feature type="binding site" evidence="14">
    <location>
        <position position="187"/>
    </location>
    <ligand>
        <name>Mg(2+)</name>
        <dbReference type="ChEBI" id="CHEBI:18420"/>
    </ligand>
</feature>
<dbReference type="InterPro" id="IPR033247">
    <property type="entry name" value="Transketolase_fam"/>
</dbReference>
<dbReference type="GO" id="GO:0046872">
    <property type="term" value="F:metal ion binding"/>
    <property type="evidence" value="ECO:0007669"/>
    <property type="project" value="UniProtKB-KW"/>
</dbReference>
<evidence type="ECO:0000256" key="9">
    <source>
        <dbReference type="ARBA" id="ARBA00049473"/>
    </source>
</evidence>
<evidence type="ECO:0000256" key="10">
    <source>
        <dbReference type="NCBIfam" id="TIGR00232"/>
    </source>
</evidence>
<dbReference type="SUPFAM" id="SSF52518">
    <property type="entry name" value="Thiamin diphosphate-binding fold (THDP-binding)"/>
    <property type="match status" value="2"/>
</dbReference>
<feature type="binding site" evidence="13">
    <location>
        <position position="258"/>
    </location>
    <ligand>
        <name>thiamine diphosphate</name>
        <dbReference type="ChEBI" id="CHEBI:58937"/>
    </ligand>
</feature>
<dbReference type="Proteomes" id="UP000192936">
    <property type="component" value="Unassembled WGS sequence"/>
</dbReference>
<dbReference type="PROSITE" id="PS00802">
    <property type="entry name" value="TRANSKETOLASE_2"/>
    <property type="match status" value="1"/>
</dbReference>
<feature type="binding site" evidence="14">
    <location>
        <position position="185"/>
    </location>
    <ligand>
        <name>Mg(2+)</name>
        <dbReference type="ChEBI" id="CHEBI:18420"/>
    </ligand>
</feature>
<dbReference type="CDD" id="cd07033">
    <property type="entry name" value="TPP_PYR_DXS_TK_like"/>
    <property type="match status" value="1"/>
</dbReference>
<gene>
    <name evidence="17" type="ORF">SAMN02982917_6809</name>
</gene>
<dbReference type="SMART" id="SM00861">
    <property type="entry name" value="Transket_pyr"/>
    <property type="match status" value="1"/>
</dbReference>
<dbReference type="AlphaFoldDB" id="A0A1X7HPV4"/>
<keyword evidence="5 14" id="KW-0479">Metal-binding</keyword>
<protein>
    <recommendedName>
        <fullName evidence="3 10">Transketolase</fullName>
        <ecNumber evidence="3 10">2.2.1.1</ecNumber>
    </recommendedName>
</protein>
<keyword evidence="7 14" id="KW-0460">Magnesium</keyword>
<evidence type="ECO:0000256" key="2">
    <source>
        <dbReference type="ARBA" id="ARBA00011738"/>
    </source>
</evidence>
<dbReference type="GO" id="GO:0004802">
    <property type="term" value="F:transketolase activity"/>
    <property type="evidence" value="ECO:0007669"/>
    <property type="project" value="UniProtKB-UniRule"/>
</dbReference>
<evidence type="ECO:0000256" key="5">
    <source>
        <dbReference type="ARBA" id="ARBA00022723"/>
    </source>
</evidence>
<feature type="binding site" evidence="12">
    <location>
        <position position="468"/>
    </location>
    <ligand>
        <name>substrate</name>
    </ligand>
</feature>
<comment type="subunit">
    <text evidence="2">Homodimer.</text>
</comment>
<dbReference type="SUPFAM" id="SSF52922">
    <property type="entry name" value="TK C-terminal domain-like"/>
    <property type="match status" value="1"/>
</dbReference>
<dbReference type="InterPro" id="IPR055152">
    <property type="entry name" value="Transketolase-like_C_2"/>
</dbReference>
<feature type="binding site" evidence="13">
    <location>
        <position position="156"/>
    </location>
    <ligand>
        <name>thiamine diphosphate</name>
        <dbReference type="ChEBI" id="CHEBI:58937"/>
    </ligand>
</feature>
<feature type="site" description="Important for catalytic activity" evidence="15">
    <location>
        <position position="28"/>
    </location>
</feature>
<feature type="active site" description="Proton donor" evidence="11">
    <location>
        <position position="406"/>
    </location>
</feature>
<dbReference type="FunFam" id="3.40.50.920:FF:000003">
    <property type="entry name" value="Transketolase"/>
    <property type="match status" value="1"/>
</dbReference>
<dbReference type="GO" id="GO:0006098">
    <property type="term" value="P:pentose-phosphate shunt"/>
    <property type="evidence" value="ECO:0007669"/>
    <property type="project" value="TreeGrafter"/>
</dbReference>
<feature type="binding site" evidence="12">
    <location>
        <position position="258"/>
    </location>
    <ligand>
        <name>substrate</name>
    </ligand>
</feature>
<dbReference type="Pfam" id="PF02779">
    <property type="entry name" value="Transket_pyr"/>
    <property type="match status" value="1"/>
</dbReference>
<evidence type="ECO:0000256" key="7">
    <source>
        <dbReference type="ARBA" id="ARBA00022842"/>
    </source>
</evidence>
<feature type="binding site" evidence="13">
    <location>
        <position position="185"/>
    </location>
    <ligand>
        <name>thiamine diphosphate</name>
        <dbReference type="ChEBI" id="CHEBI:58937"/>
    </ligand>
</feature>
<dbReference type="InterPro" id="IPR005475">
    <property type="entry name" value="Transketolase-like_Pyr-bd"/>
</dbReference>
<evidence type="ECO:0000256" key="15">
    <source>
        <dbReference type="PIRSR" id="PIRSR605478-5"/>
    </source>
</evidence>
<reference evidence="17 18" key="1">
    <citation type="submission" date="2017-04" db="EMBL/GenBank/DDBJ databases">
        <authorList>
            <person name="Afonso C.L."/>
            <person name="Miller P.J."/>
            <person name="Scott M.A."/>
            <person name="Spackman E."/>
            <person name="Goraichik I."/>
            <person name="Dimitrov K.M."/>
            <person name="Suarez D.L."/>
            <person name="Swayne D.E."/>
        </authorList>
    </citation>
    <scope>NUCLEOTIDE SEQUENCE [LARGE SCALE GENOMIC DNA]</scope>
    <source>
        <strain evidence="17 18">A2P</strain>
    </source>
</reference>
<feature type="binding site" evidence="12">
    <location>
        <position position="28"/>
    </location>
    <ligand>
        <name>substrate</name>
    </ligand>
</feature>
<comment type="cofactor">
    <cofactor evidence="14">
        <name>Mg(2+)</name>
        <dbReference type="ChEBI" id="CHEBI:18420"/>
    </cofactor>
    <text evidence="14">Binds 1 Mg(2+) ion per subunit. Can also utilize other divalent metal cations, such as Ca(2+), Mn(2+) and Co(2+).</text>
</comment>
<feature type="binding site" evidence="12">
    <location>
        <position position="515"/>
    </location>
    <ligand>
        <name>substrate</name>
    </ligand>
</feature>
<comment type="catalytic activity">
    <reaction evidence="9">
        <text>D-sedoheptulose 7-phosphate + D-glyceraldehyde 3-phosphate = aldehydo-D-ribose 5-phosphate + D-xylulose 5-phosphate</text>
        <dbReference type="Rhea" id="RHEA:10508"/>
        <dbReference type="ChEBI" id="CHEBI:57483"/>
        <dbReference type="ChEBI" id="CHEBI:57737"/>
        <dbReference type="ChEBI" id="CHEBI:58273"/>
        <dbReference type="ChEBI" id="CHEBI:59776"/>
        <dbReference type="EC" id="2.2.1.1"/>
    </reaction>
</comment>
<feature type="binding site" evidence="13">
    <location>
        <position position="68"/>
    </location>
    <ligand>
        <name>thiamine diphosphate</name>
        <dbReference type="ChEBI" id="CHEBI:58937"/>
    </ligand>
</feature>
<dbReference type="STRING" id="286727.SAMN02982917_6809"/>
<evidence type="ECO:0000256" key="4">
    <source>
        <dbReference type="ARBA" id="ARBA00022679"/>
    </source>
</evidence>
<dbReference type="Pfam" id="PF22613">
    <property type="entry name" value="Transketolase_C_1"/>
    <property type="match status" value="1"/>
</dbReference>
<dbReference type="Pfam" id="PF00456">
    <property type="entry name" value="Transketolase_N"/>
    <property type="match status" value="1"/>
</dbReference>
<feature type="binding site" evidence="14">
    <location>
        <position position="155"/>
    </location>
    <ligand>
        <name>Mg(2+)</name>
        <dbReference type="ChEBI" id="CHEBI:18420"/>
    </ligand>
</feature>
<dbReference type="InterPro" id="IPR029061">
    <property type="entry name" value="THDP-binding"/>
</dbReference>
<dbReference type="InterPro" id="IPR005478">
    <property type="entry name" value="Transketolase_bac-like"/>
</dbReference>
<organism evidence="17 18">
    <name type="scientific">Azospirillum oryzae</name>
    <dbReference type="NCBI Taxonomy" id="286727"/>
    <lineage>
        <taxon>Bacteria</taxon>
        <taxon>Pseudomonadati</taxon>
        <taxon>Pseudomonadota</taxon>
        <taxon>Alphaproteobacteria</taxon>
        <taxon>Rhodospirillales</taxon>
        <taxon>Azospirillaceae</taxon>
        <taxon>Azospirillum</taxon>
    </lineage>
</organism>
<evidence type="ECO:0000259" key="16">
    <source>
        <dbReference type="SMART" id="SM00861"/>
    </source>
</evidence>
<evidence type="ECO:0000313" key="17">
    <source>
        <dbReference type="EMBL" id="SMF89630.1"/>
    </source>
</evidence>
<dbReference type="OrthoDB" id="8732661at2"/>
<feature type="domain" description="Transketolase-like pyrimidine-binding" evidence="16">
    <location>
        <begin position="350"/>
        <end position="521"/>
    </location>
</feature>
<dbReference type="Gene3D" id="3.40.50.920">
    <property type="match status" value="1"/>
</dbReference>
<dbReference type="InterPro" id="IPR009014">
    <property type="entry name" value="Transketo_C/PFOR_II"/>
</dbReference>
<evidence type="ECO:0000256" key="12">
    <source>
        <dbReference type="PIRSR" id="PIRSR605478-2"/>
    </source>
</evidence>
<evidence type="ECO:0000256" key="6">
    <source>
        <dbReference type="ARBA" id="ARBA00022837"/>
    </source>
</evidence>
<comment type="cofactor">
    <cofactor evidence="13">
        <name>thiamine diphosphate</name>
        <dbReference type="ChEBI" id="CHEBI:58937"/>
    </cofactor>
    <text evidence="13">Binds 1 thiamine pyrophosphate per subunit. During the reaction, the substrate forms a covalent intermediate with the cofactor.</text>
</comment>
<keyword evidence="8 13" id="KW-0786">Thiamine pyrophosphate</keyword>
<comment type="similarity">
    <text evidence="1">Belongs to the transketolase family.</text>
</comment>
<dbReference type="PANTHER" id="PTHR43522">
    <property type="entry name" value="TRANSKETOLASE"/>
    <property type="match status" value="1"/>
</dbReference>
<keyword evidence="6" id="KW-0106">Calcium</keyword>
<evidence type="ECO:0000256" key="8">
    <source>
        <dbReference type="ARBA" id="ARBA00023052"/>
    </source>
</evidence>
<evidence type="ECO:0000313" key="18">
    <source>
        <dbReference type="Proteomes" id="UP000192936"/>
    </source>
</evidence>
<evidence type="ECO:0000256" key="14">
    <source>
        <dbReference type="PIRSR" id="PIRSR605478-4"/>
    </source>
</evidence>
<evidence type="ECO:0000256" key="11">
    <source>
        <dbReference type="PIRSR" id="PIRSR605478-1"/>
    </source>
</evidence>
<dbReference type="CDD" id="cd02012">
    <property type="entry name" value="TPP_TK"/>
    <property type="match status" value="1"/>
</dbReference>
<evidence type="ECO:0000256" key="3">
    <source>
        <dbReference type="ARBA" id="ARBA00013152"/>
    </source>
</evidence>
<dbReference type="InterPro" id="IPR020826">
    <property type="entry name" value="Transketolase_BS"/>
</dbReference>
<feature type="site" description="Important for catalytic activity" evidence="15">
    <location>
        <position position="258"/>
    </location>
</feature>